<name>A0ABN1P436_9ACTN</name>
<dbReference type="InterPro" id="IPR011990">
    <property type="entry name" value="TPR-like_helical_dom_sf"/>
</dbReference>
<dbReference type="Gene3D" id="1.25.40.10">
    <property type="entry name" value="Tetratricopeptide repeat domain"/>
    <property type="match status" value="1"/>
</dbReference>
<dbReference type="PRINTS" id="PR00038">
    <property type="entry name" value="HTHLUXR"/>
</dbReference>
<proteinExistence type="predicted"/>
<accession>A0ABN1P436</accession>
<dbReference type="InterPro" id="IPR058852">
    <property type="entry name" value="HTH_77"/>
</dbReference>
<dbReference type="InterPro" id="IPR036388">
    <property type="entry name" value="WH-like_DNA-bd_sf"/>
</dbReference>
<dbReference type="Pfam" id="PF00196">
    <property type="entry name" value="GerE"/>
    <property type="match status" value="1"/>
</dbReference>
<dbReference type="RefSeq" id="WP_343949634.1">
    <property type="nucleotide sequence ID" value="NZ_BAAAHQ010000008.1"/>
</dbReference>
<dbReference type="SUPFAM" id="SSF48452">
    <property type="entry name" value="TPR-like"/>
    <property type="match status" value="1"/>
</dbReference>
<protein>
    <recommendedName>
        <fullName evidence="1">HTH luxR-type domain-containing protein</fullName>
    </recommendedName>
</protein>
<dbReference type="Gene3D" id="1.10.10.10">
    <property type="entry name" value="Winged helix-like DNA-binding domain superfamily/Winged helix DNA-binding domain"/>
    <property type="match status" value="1"/>
</dbReference>
<dbReference type="Pfam" id="PF25872">
    <property type="entry name" value="HTH_77"/>
    <property type="match status" value="1"/>
</dbReference>
<dbReference type="PANTHER" id="PTHR47691">
    <property type="entry name" value="REGULATOR-RELATED"/>
    <property type="match status" value="1"/>
</dbReference>
<evidence type="ECO:0000259" key="1">
    <source>
        <dbReference type="PROSITE" id="PS50043"/>
    </source>
</evidence>
<dbReference type="InterPro" id="IPR016032">
    <property type="entry name" value="Sig_transdc_resp-reg_C-effctor"/>
</dbReference>
<dbReference type="CDD" id="cd06170">
    <property type="entry name" value="LuxR_C_like"/>
    <property type="match status" value="1"/>
</dbReference>
<dbReference type="SUPFAM" id="SSF52540">
    <property type="entry name" value="P-loop containing nucleoside triphosphate hydrolases"/>
    <property type="match status" value="1"/>
</dbReference>
<dbReference type="PANTHER" id="PTHR47691:SF3">
    <property type="entry name" value="HTH-TYPE TRANSCRIPTIONAL REGULATOR RV0890C-RELATED"/>
    <property type="match status" value="1"/>
</dbReference>
<keyword evidence="3" id="KW-1185">Reference proteome</keyword>
<sequence>MPTNLPVVPNAFIGRESDVEELLQLLSAVRIVTLCGTGGIGKTRLCLSVARDAVEVFTDGVWLVELAELDSGDLLAERVAAVLGVQVPPGGEPTEAVADAVGGGGQLLVLDNCEHLVDDCARLCGALLAACPELRILTTSREPLRVAGETVWRVPPLSLAPAEGGSDAVRLFVDRAAASGDRTLTGRHDAAVHSLCAELEGIPLAIELAAAMTRVLSVEQIRARLSDRFRLLTSGSRSAPPRQRTLLATVEWSYRMLSTPAQLLLRRLTVFLGGWTLDLAELCCSGDGLPPEAVLTTLSELVDKSLVLADGEAGGEIRYRMLDTVREYARQSLDDGDHEVLKRRHLESMSLMARRMGELIATFDRSQWPEITRMALVLDVMQPNLYAALRYAVRVGEIEQGLRICVDLQWVIVASGRFDPAAGHLDALLRASGPAAPVGLVAHAMGIRALACFFGGDLAGVEHHAREAIRLGRAGGHLAGQSMGTALACAVGVEEDGLTLDLAAELAERAGDVYLRALTVYIKAVLTQAAGRLREAARLYEELVDVHRDCNDWGMALGVIGLAQLAYARRDLEAAARHYQYAQELLHPLDHRGERISCLVGLGRISIELGDFDGARARLAESLALSSGLGQRAAAVELVDAFAELAQREGDHARAVRLAAAASALRERMGGGFLLGAGARAQEVLAPARRELSEPVAARLWAEGRSMPWHQAIEYAVGEPSPDPLPSAPVAVPHSTLTEREREIALLIARGLSNRALADELVISPATVARHVSNILAKLGFSSRTQIATWALDQRQPG</sequence>
<dbReference type="PROSITE" id="PS50043">
    <property type="entry name" value="HTH_LUXR_2"/>
    <property type="match status" value="1"/>
</dbReference>
<feature type="domain" description="HTH luxR-type" evidence="1">
    <location>
        <begin position="730"/>
        <end position="795"/>
    </location>
</feature>
<dbReference type="SUPFAM" id="SSF46894">
    <property type="entry name" value="C-terminal effector domain of the bipartite response regulators"/>
    <property type="match status" value="1"/>
</dbReference>
<organism evidence="2 3">
    <name type="scientific">Nonomuraea longicatena</name>
    <dbReference type="NCBI Taxonomy" id="83682"/>
    <lineage>
        <taxon>Bacteria</taxon>
        <taxon>Bacillati</taxon>
        <taxon>Actinomycetota</taxon>
        <taxon>Actinomycetes</taxon>
        <taxon>Streptosporangiales</taxon>
        <taxon>Streptosporangiaceae</taxon>
        <taxon>Nonomuraea</taxon>
    </lineage>
</organism>
<comment type="caution">
    <text evidence="2">The sequence shown here is derived from an EMBL/GenBank/DDBJ whole genome shotgun (WGS) entry which is preliminary data.</text>
</comment>
<dbReference type="InterPro" id="IPR027417">
    <property type="entry name" value="P-loop_NTPase"/>
</dbReference>
<reference evidence="2 3" key="1">
    <citation type="journal article" date="2019" name="Int. J. Syst. Evol. Microbiol.">
        <title>The Global Catalogue of Microorganisms (GCM) 10K type strain sequencing project: providing services to taxonomists for standard genome sequencing and annotation.</title>
        <authorList>
            <consortium name="The Broad Institute Genomics Platform"/>
            <consortium name="The Broad Institute Genome Sequencing Center for Infectious Disease"/>
            <person name="Wu L."/>
            <person name="Ma J."/>
        </authorList>
    </citation>
    <scope>NUCLEOTIDE SEQUENCE [LARGE SCALE GENOMIC DNA]</scope>
    <source>
        <strain evidence="2 3">JCM 11136</strain>
    </source>
</reference>
<evidence type="ECO:0000313" key="2">
    <source>
        <dbReference type="EMBL" id="GAA0922468.1"/>
    </source>
</evidence>
<dbReference type="Proteomes" id="UP001501578">
    <property type="component" value="Unassembled WGS sequence"/>
</dbReference>
<dbReference type="EMBL" id="BAAAHQ010000008">
    <property type="protein sequence ID" value="GAA0922468.1"/>
    <property type="molecule type" value="Genomic_DNA"/>
</dbReference>
<gene>
    <name evidence="2" type="ORF">GCM10009560_21880</name>
</gene>
<dbReference type="SMART" id="SM00421">
    <property type="entry name" value="HTH_LUXR"/>
    <property type="match status" value="1"/>
</dbReference>
<evidence type="ECO:0000313" key="3">
    <source>
        <dbReference type="Proteomes" id="UP001501578"/>
    </source>
</evidence>
<dbReference type="InterPro" id="IPR000792">
    <property type="entry name" value="Tscrpt_reg_LuxR_C"/>
</dbReference>
<dbReference type="Gene3D" id="3.40.50.300">
    <property type="entry name" value="P-loop containing nucleotide triphosphate hydrolases"/>
    <property type="match status" value="1"/>
</dbReference>